<keyword evidence="1" id="KW-0175">Coiled coil</keyword>
<feature type="compositionally biased region" description="Basic and acidic residues" evidence="2">
    <location>
        <begin position="302"/>
        <end position="311"/>
    </location>
</feature>
<gene>
    <name evidence="4" type="ORF">PVAND_012798</name>
</gene>
<protein>
    <recommendedName>
        <fullName evidence="3">Coiled-coil domain-containing protein</fullName>
    </recommendedName>
</protein>
<evidence type="ECO:0000313" key="4">
    <source>
        <dbReference type="EMBL" id="KAG5683524.1"/>
    </source>
</evidence>
<dbReference type="Pfam" id="PF13904">
    <property type="entry name" value="CCDC34"/>
    <property type="match status" value="1"/>
</dbReference>
<keyword evidence="5" id="KW-1185">Reference proteome</keyword>
<feature type="region of interest" description="Disordered" evidence="2">
    <location>
        <begin position="50"/>
        <end position="77"/>
    </location>
</feature>
<feature type="domain" description="Coiled-coil" evidence="3">
    <location>
        <begin position="536"/>
        <end position="705"/>
    </location>
</feature>
<dbReference type="InterPro" id="IPR025259">
    <property type="entry name" value="CCDC34/181"/>
</dbReference>
<dbReference type="AlphaFoldDB" id="A0A9J6CNN5"/>
<feature type="region of interest" description="Disordered" evidence="2">
    <location>
        <begin position="284"/>
        <end position="311"/>
    </location>
</feature>
<evidence type="ECO:0000256" key="2">
    <source>
        <dbReference type="SAM" id="MobiDB-lite"/>
    </source>
</evidence>
<sequence length="712" mass="83137">MSTLFKHCNSLKHVYSDSDKSNSSYQSCNEMSHVNSQNSFEIIDDSSMYTNSHDSSNSHHHSARKSKKSKRNHKIKSEKNSFYDDALGKKIILSEKDNERMDFLLFADEVTEENYDKANRFLLKLDEKNIILTDDEKHVALREFLNDSKSARKYFQKVNNNKDQMKSSEHSKESNIDGLQENFLNSDVKLEKDHSCASSSIFSYQTNDSNLHDIKTNDESSLNYQNQHSFKSTKASSYHDFYMNNSYLSNDNPLKYMFSLKDLTHRNLKKIRDYDAMNDLPTKDIDFSTQPNENLEKINNPTHEETTNSENKMTELKDHSLCDQENFFKEFKNISSYSSVKQNSSTLVSSCVVSNETITNENNELKNEFEDFTSQPNEKPQKNDSKFPTIRTQTFLIDEGACGDSLSAINSHRRLSKNKIIPEKALFENNSYDSEAFMVTSDHAVISDSSSEKKIDENFDIMSEVSNVKSLYRNMNDDVCSEAFTKMSSSCKFDIIFDDDLMNVEEEAEPTISINSTTTRISRISLNQADREKKRKAAYDEWIRTISAREKQKKEQLRKKMEQEYEKAQLKKSLNEQKLKKWNKRKDKEAIEKMAHFDELKRRSLQEKISKRNTKKVFKKALTHEEWLAQKNQEVKRKLLEIKEKQEKEAKRKEEEIRMKEQMNEEAYHKWLERTKNVAKPVPFGEGLSSLRGSTTEIFENPNPWITTIESN</sequence>
<dbReference type="Proteomes" id="UP001107558">
    <property type="component" value="Chromosome 1"/>
</dbReference>
<accession>A0A9J6CNN5</accession>
<evidence type="ECO:0000259" key="3">
    <source>
        <dbReference type="Pfam" id="PF13904"/>
    </source>
</evidence>
<feature type="compositionally biased region" description="Polar residues" evidence="2">
    <location>
        <begin position="287"/>
        <end position="301"/>
    </location>
</feature>
<name>A0A9J6CNN5_POLVA</name>
<dbReference type="EMBL" id="JADBJN010000001">
    <property type="protein sequence ID" value="KAG5683524.1"/>
    <property type="molecule type" value="Genomic_DNA"/>
</dbReference>
<feature type="coiled-coil region" evidence="1">
    <location>
        <begin position="547"/>
        <end position="585"/>
    </location>
</feature>
<evidence type="ECO:0000256" key="1">
    <source>
        <dbReference type="SAM" id="Coils"/>
    </source>
</evidence>
<dbReference type="OrthoDB" id="6591885at2759"/>
<comment type="caution">
    <text evidence="4">The sequence shown here is derived from an EMBL/GenBank/DDBJ whole genome shotgun (WGS) entry which is preliminary data.</text>
</comment>
<feature type="coiled-coil region" evidence="1">
    <location>
        <begin position="628"/>
        <end position="670"/>
    </location>
</feature>
<reference evidence="4" key="1">
    <citation type="submission" date="2021-03" db="EMBL/GenBank/DDBJ databases">
        <title>Chromosome level genome of the anhydrobiotic midge Polypedilum vanderplanki.</title>
        <authorList>
            <person name="Yoshida Y."/>
            <person name="Kikawada T."/>
            <person name="Gusev O."/>
        </authorList>
    </citation>
    <scope>NUCLEOTIDE SEQUENCE</scope>
    <source>
        <strain evidence="4">NIAS01</strain>
        <tissue evidence="4">Whole body or cell culture</tissue>
    </source>
</reference>
<proteinExistence type="predicted"/>
<feature type="compositionally biased region" description="Basic residues" evidence="2">
    <location>
        <begin position="58"/>
        <end position="74"/>
    </location>
</feature>
<organism evidence="4 5">
    <name type="scientific">Polypedilum vanderplanki</name>
    <name type="common">Sleeping chironomid midge</name>
    <dbReference type="NCBI Taxonomy" id="319348"/>
    <lineage>
        <taxon>Eukaryota</taxon>
        <taxon>Metazoa</taxon>
        <taxon>Ecdysozoa</taxon>
        <taxon>Arthropoda</taxon>
        <taxon>Hexapoda</taxon>
        <taxon>Insecta</taxon>
        <taxon>Pterygota</taxon>
        <taxon>Neoptera</taxon>
        <taxon>Endopterygota</taxon>
        <taxon>Diptera</taxon>
        <taxon>Nematocera</taxon>
        <taxon>Chironomoidea</taxon>
        <taxon>Chironomidae</taxon>
        <taxon>Chironominae</taxon>
        <taxon>Polypedilum</taxon>
        <taxon>Polypedilum</taxon>
    </lineage>
</organism>
<evidence type="ECO:0000313" key="5">
    <source>
        <dbReference type="Proteomes" id="UP001107558"/>
    </source>
</evidence>